<gene>
    <name evidence="7" type="primary">rplR</name>
    <name evidence="8" type="ORF">ENK44_01800</name>
</gene>
<dbReference type="GO" id="GO:0003735">
    <property type="term" value="F:structural constituent of ribosome"/>
    <property type="evidence" value="ECO:0007669"/>
    <property type="project" value="InterPro"/>
</dbReference>
<name>A0A7V4TYB0_CALAY</name>
<comment type="similarity">
    <text evidence="1 7">Belongs to the universal ribosomal protein uL18 family.</text>
</comment>
<accession>A0A7V4TYB0</accession>
<dbReference type="Gene3D" id="3.30.420.100">
    <property type="match status" value="1"/>
</dbReference>
<dbReference type="SUPFAM" id="SSF53137">
    <property type="entry name" value="Translational machinery components"/>
    <property type="match status" value="1"/>
</dbReference>
<organism evidence="8">
    <name type="scientific">Caldithrix abyssi</name>
    <dbReference type="NCBI Taxonomy" id="187145"/>
    <lineage>
        <taxon>Bacteria</taxon>
        <taxon>Pseudomonadati</taxon>
        <taxon>Calditrichota</taxon>
        <taxon>Calditrichia</taxon>
        <taxon>Calditrichales</taxon>
        <taxon>Calditrichaceae</taxon>
        <taxon>Caldithrix</taxon>
    </lineage>
</organism>
<dbReference type="GO" id="GO:0008097">
    <property type="term" value="F:5S rRNA binding"/>
    <property type="evidence" value="ECO:0007669"/>
    <property type="project" value="TreeGrafter"/>
</dbReference>
<evidence type="ECO:0000256" key="3">
    <source>
        <dbReference type="ARBA" id="ARBA00022884"/>
    </source>
</evidence>
<comment type="subunit">
    <text evidence="7">Part of the 50S ribosomal subunit; part of the 5S rRNA/L5/L18/L25 subcomplex. Contacts the 5S and 23S rRNAs.</text>
</comment>
<evidence type="ECO:0000313" key="8">
    <source>
        <dbReference type="EMBL" id="HGY54413.1"/>
    </source>
</evidence>
<proteinExistence type="inferred from homology"/>
<dbReference type="Pfam" id="PF00861">
    <property type="entry name" value="Ribosomal_L18p"/>
    <property type="match status" value="1"/>
</dbReference>
<keyword evidence="5 7" id="KW-0687">Ribonucleoprotein</keyword>
<evidence type="ECO:0000256" key="2">
    <source>
        <dbReference type="ARBA" id="ARBA00022730"/>
    </source>
</evidence>
<dbReference type="Proteomes" id="UP000885779">
    <property type="component" value="Unassembled WGS sequence"/>
</dbReference>
<dbReference type="GO" id="GO:0006412">
    <property type="term" value="P:translation"/>
    <property type="evidence" value="ECO:0007669"/>
    <property type="project" value="UniProtKB-UniRule"/>
</dbReference>
<evidence type="ECO:0000256" key="1">
    <source>
        <dbReference type="ARBA" id="ARBA00007116"/>
    </source>
</evidence>
<keyword evidence="4 7" id="KW-0689">Ribosomal protein</keyword>
<reference evidence="8" key="1">
    <citation type="journal article" date="2020" name="mSystems">
        <title>Genome- and Community-Level Interaction Insights into Carbon Utilization and Element Cycling Functions of Hydrothermarchaeota in Hydrothermal Sediment.</title>
        <authorList>
            <person name="Zhou Z."/>
            <person name="Liu Y."/>
            <person name="Xu W."/>
            <person name="Pan J."/>
            <person name="Luo Z.H."/>
            <person name="Li M."/>
        </authorList>
    </citation>
    <scope>NUCLEOTIDE SEQUENCE [LARGE SCALE GENOMIC DNA]</scope>
    <source>
        <strain evidence="8">HyVt-577</strain>
    </source>
</reference>
<dbReference type="AlphaFoldDB" id="A0A7V4TYB0"/>
<dbReference type="InterPro" id="IPR005484">
    <property type="entry name" value="Ribosomal_uL18_bac/plant/anim"/>
</dbReference>
<dbReference type="PANTHER" id="PTHR12899">
    <property type="entry name" value="39S RIBOSOMAL PROTEIN L18, MITOCHONDRIAL"/>
    <property type="match status" value="1"/>
</dbReference>
<evidence type="ECO:0000256" key="7">
    <source>
        <dbReference type="HAMAP-Rule" id="MF_01337"/>
    </source>
</evidence>
<evidence type="ECO:0000256" key="5">
    <source>
        <dbReference type="ARBA" id="ARBA00023274"/>
    </source>
</evidence>
<sequence>MKNKRKKRIVGTSERPRLVVYKSLRYMHAQLVDDESHRVLVGMFDKSKVAAPAVKKAKTKTESSFEMGKVFAEEAKKKKVSKVVFDRNGYPYHGRIKAFADGAREGGLDF</sequence>
<keyword evidence="3 7" id="KW-0694">RNA-binding</keyword>
<comment type="function">
    <text evidence="7">This is one of the proteins that bind and probably mediate the attachment of the 5S RNA into the large ribosomal subunit, where it forms part of the central protuberance.</text>
</comment>
<dbReference type="PANTHER" id="PTHR12899:SF3">
    <property type="entry name" value="LARGE RIBOSOMAL SUBUNIT PROTEIN UL18M"/>
    <property type="match status" value="1"/>
</dbReference>
<dbReference type="InterPro" id="IPR004389">
    <property type="entry name" value="Ribosomal_uL18_bac-type"/>
</dbReference>
<evidence type="ECO:0000256" key="6">
    <source>
        <dbReference type="ARBA" id="ARBA00035197"/>
    </source>
</evidence>
<dbReference type="InterPro" id="IPR057268">
    <property type="entry name" value="Ribosomal_L18"/>
</dbReference>
<protein>
    <recommendedName>
        <fullName evidence="6 7">Large ribosomal subunit protein uL18</fullName>
    </recommendedName>
</protein>
<comment type="caution">
    <text evidence="8">The sequence shown here is derived from an EMBL/GenBank/DDBJ whole genome shotgun (WGS) entry which is preliminary data.</text>
</comment>
<dbReference type="NCBIfam" id="TIGR00060">
    <property type="entry name" value="L18_bact"/>
    <property type="match status" value="1"/>
</dbReference>
<dbReference type="EMBL" id="DRQG01000019">
    <property type="protein sequence ID" value="HGY54413.1"/>
    <property type="molecule type" value="Genomic_DNA"/>
</dbReference>
<keyword evidence="2 7" id="KW-0699">rRNA-binding</keyword>
<dbReference type="HAMAP" id="MF_01337_B">
    <property type="entry name" value="Ribosomal_uL18_B"/>
    <property type="match status" value="1"/>
</dbReference>
<dbReference type="CDD" id="cd00432">
    <property type="entry name" value="Ribosomal_L18_L5e"/>
    <property type="match status" value="1"/>
</dbReference>
<evidence type="ECO:0000256" key="4">
    <source>
        <dbReference type="ARBA" id="ARBA00022980"/>
    </source>
</evidence>
<dbReference type="GO" id="GO:0022625">
    <property type="term" value="C:cytosolic large ribosomal subunit"/>
    <property type="evidence" value="ECO:0007669"/>
    <property type="project" value="TreeGrafter"/>
</dbReference>